<evidence type="ECO:0000313" key="1">
    <source>
        <dbReference type="EMBL" id="KFD70618.1"/>
    </source>
</evidence>
<organism evidence="1">
    <name type="scientific">Trichuris suis</name>
    <name type="common">pig whipworm</name>
    <dbReference type="NCBI Taxonomy" id="68888"/>
    <lineage>
        <taxon>Eukaryota</taxon>
        <taxon>Metazoa</taxon>
        <taxon>Ecdysozoa</taxon>
        <taxon>Nematoda</taxon>
        <taxon>Enoplea</taxon>
        <taxon>Dorylaimia</taxon>
        <taxon>Trichinellida</taxon>
        <taxon>Trichuridae</taxon>
        <taxon>Trichuris</taxon>
    </lineage>
</organism>
<dbReference type="AlphaFoldDB" id="A0A085NMC2"/>
<dbReference type="Proteomes" id="UP000030758">
    <property type="component" value="Unassembled WGS sequence"/>
</dbReference>
<proteinExistence type="predicted"/>
<protein>
    <submittedName>
        <fullName evidence="1">Uncharacterized protein</fullName>
    </submittedName>
</protein>
<reference evidence="1" key="1">
    <citation type="journal article" date="2014" name="Nat. Genet.">
        <title>Genome and transcriptome of the porcine whipworm Trichuris suis.</title>
        <authorList>
            <person name="Jex A.R."/>
            <person name="Nejsum P."/>
            <person name="Schwarz E.M."/>
            <person name="Hu L."/>
            <person name="Young N.D."/>
            <person name="Hall R.S."/>
            <person name="Korhonen P.K."/>
            <person name="Liao S."/>
            <person name="Thamsborg S."/>
            <person name="Xia J."/>
            <person name="Xu P."/>
            <person name="Wang S."/>
            <person name="Scheerlinck J.P."/>
            <person name="Hofmann A."/>
            <person name="Sternberg P.W."/>
            <person name="Wang J."/>
            <person name="Gasser R.B."/>
        </authorList>
    </citation>
    <scope>NUCLEOTIDE SEQUENCE [LARGE SCALE GENOMIC DNA]</scope>
    <source>
        <strain evidence="1">DCEP-RM93F</strain>
    </source>
</reference>
<gene>
    <name evidence="1" type="ORF">M514_17090</name>
</gene>
<dbReference type="EMBL" id="KL367486">
    <property type="protein sequence ID" value="KFD70618.1"/>
    <property type="molecule type" value="Genomic_DNA"/>
</dbReference>
<sequence>MDEADASSGRTLFHAAVYMRAEFIAFMHRHQASAEHPGVIPSVQRRHASGVKPSMHREQANGMTLSHAMKSMYMSVKFHVQTRYLTAEYAQIIFIQQQRAFAVVDEDVECISPESVCFEALLTKSSPAH</sequence>
<name>A0A085NMC2_9BILA</name>
<accession>A0A085NMC2</accession>